<dbReference type="InterPro" id="IPR036188">
    <property type="entry name" value="FAD/NAD-bd_sf"/>
</dbReference>
<dbReference type="SUPFAM" id="SSF51905">
    <property type="entry name" value="FAD/NAD(P)-binding domain"/>
    <property type="match status" value="1"/>
</dbReference>
<evidence type="ECO:0000313" key="1">
    <source>
        <dbReference type="EMBL" id="QHT09868.1"/>
    </source>
</evidence>
<dbReference type="GO" id="GO:0016491">
    <property type="term" value="F:oxidoreductase activity"/>
    <property type="evidence" value="ECO:0007669"/>
    <property type="project" value="UniProtKB-ARBA"/>
</dbReference>
<dbReference type="InterPro" id="IPR050703">
    <property type="entry name" value="Flavin_MAO"/>
</dbReference>
<sequence>MRVVIVGAGPCGLYVAHLLFSLSIPSLHIMLLESEDRVGGRTQMGNYKGHVVVAGAGVIRKTDKRLRKLCRQMHIPTHSFQTHVKYPRPYQSKQYFLSLLETLKKNSSEFNLHETFSQNFQQIMGKEKYQDFIEMAGYTDFEDANVWDSLRDYGWNDNTSGQTMYGVNWNDLTDRMAHHLQMKYPLPFELLLNTKVDKVNYQKGKFTVFSSQHDKKIENIDVLFWTTPRPGWKPIQRFLPSSLLKEVQCQPFLRAYATPKHPQQAEITYPPHHVTHTRIDCCFQKVIPMSSSSSSKKDDTIYMISYSDNQHAVESNRKFLTKNKQIQNDWKDPQLYFWECGTHYYSPSLLTTSQERDTWLNKAVHPSLSHPLFLASEGISTQQGWTEGALESAERAVRQFLLFIT</sequence>
<dbReference type="Gene3D" id="3.50.50.60">
    <property type="entry name" value="FAD/NAD(P)-binding domain"/>
    <property type="match status" value="1"/>
</dbReference>
<protein>
    <recommendedName>
        <fullName evidence="2">Amine oxidase domain-containing protein</fullName>
    </recommendedName>
</protein>
<dbReference type="AlphaFoldDB" id="A0A6C0CZB8"/>
<reference evidence="1" key="1">
    <citation type="journal article" date="2020" name="Nature">
        <title>Giant virus diversity and host interactions through global metagenomics.</title>
        <authorList>
            <person name="Schulz F."/>
            <person name="Roux S."/>
            <person name="Paez-Espino D."/>
            <person name="Jungbluth S."/>
            <person name="Walsh D.A."/>
            <person name="Denef V.J."/>
            <person name="McMahon K.D."/>
            <person name="Konstantinidis K.T."/>
            <person name="Eloe-Fadrosh E.A."/>
            <person name="Kyrpides N.C."/>
            <person name="Woyke T."/>
        </authorList>
    </citation>
    <scope>NUCLEOTIDE SEQUENCE</scope>
    <source>
        <strain evidence="1">GVMAG-M-3300023174-104</strain>
    </source>
</reference>
<dbReference type="PANTHER" id="PTHR43563">
    <property type="entry name" value="AMINE OXIDASE"/>
    <property type="match status" value="1"/>
</dbReference>
<dbReference type="EMBL" id="MN739518">
    <property type="protein sequence ID" value="QHT09868.1"/>
    <property type="molecule type" value="Genomic_DNA"/>
</dbReference>
<evidence type="ECO:0008006" key="2">
    <source>
        <dbReference type="Google" id="ProtNLM"/>
    </source>
</evidence>
<organism evidence="1">
    <name type="scientific">viral metagenome</name>
    <dbReference type="NCBI Taxonomy" id="1070528"/>
    <lineage>
        <taxon>unclassified sequences</taxon>
        <taxon>metagenomes</taxon>
        <taxon>organismal metagenomes</taxon>
    </lineage>
</organism>
<accession>A0A6C0CZB8</accession>
<name>A0A6C0CZB8_9ZZZZ</name>
<dbReference type="PANTHER" id="PTHR43563:SF14">
    <property type="entry name" value="AMINE OXIDASE"/>
    <property type="match status" value="1"/>
</dbReference>
<proteinExistence type="predicted"/>
<dbReference type="Pfam" id="PF13450">
    <property type="entry name" value="NAD_binding_8"/>
    <property type="match status" value="1"/>
</dbReference>